<name>A0AAE0GCD1_9CHLO</name>
<feature type="region of interest" description="Disordered" evidence="1">
    <location>
        <begin position="1"/>
        <end position="125"/>
    </location>
</feature>
<evidence type="ECO:0000313" key="2">
    <source>
        <dbReference type="EMBL" id="KAK3275501.1"/>
    </source>
</evidence>
<reference evidence="2 3" key="1">
    <citation type="journal article" date="2015" name="Genome Biol. Evol.">
        <title>Comparative Genomics of a Bacterivorous Green Alga Reveals Evolutionary Causalities and Consequences of Phago-Mixotrophic Mode of Nutrition.</title>
        <authorList>
            <person name="Burns J.A."/>
            <person name="Paasch A."/>
            <person name="Narechania A."/>
            <person name="Kim E."/>
        </authorList>
    </citation>
    <scope>NUCLEOTIDE SEQUENCE [LARGE SCALE GENOMIC DNA]</scope>
    <source>
        <strain evidence="2 3">PLY_AMNH</strain>
    </source>
</reference>
<evidence type="ECO:0000313" key="3">
    <source>
        <dbReference type="Proteomes" id="UP001190700"/>
    </source>
</evidence>
<protein>
    <submittedName>
        <fullName evidence="2">Uncharacterized protein</fullName>
    </submittedName>
</protein>
<feature type="compositionally biased region" description="Basic residues" evidence="1">
    <location>
        <begin position="116"/>
        <end position="125"/>
    </location>
</feature>
<dbReference type="AlphaFoldDB" id="A0AAE0GCD1"/>
<accession>A0AAE0GCD1</accession>
<feature type="compositionally biased region" description="Basic and acidic residues" evidence="1">
    <location>
        <begin position="80"/>
        <end position="103"/>
    </location>
</feature>
<sequence>MAKTANNPRMTFARPAKSDPKSCASKQYHQPPKETEAGLPTIEDMQAYSTSSNGAESDHSGKATSLGMSESEQEEYSTPEADKAADIEDVQHTDDNTTKHTPDKTQSPISSPKRQQDRRRARFLT</sequence>
<organism evidence="2 3">
    <name type="scientific">Cymbomonas tetramitiformis</name>
    <dbReference type="NCBI Taxonomy" id="36881"/>
    <lineage>
        <taxon>Eukaryota</taxon>
        <taxon>Viridiplantae</taxon>
        <taxon>Chlorophyta</taxon>
        <taxon>Pyramimonadophyceae</taxon>
        <taxon>Pyramimonadales</taxon>
        <taxon>Pyramimonadaceae</taxon>
        <taxon>Cymbomonas</taxon>
    </lineage>
</organism>
<proteinExistence type="predicted"/>
<evidence type="ECO:0000256" key="1">
    <source>
        <dbReference type="SAM" id="MobiDB-lite"/>
    </source>
</evidence>
<comment type="caution">
    <text evidence="2">The sequence shown here is derived from an EMBL/GenBank/DDBJ whole genome shotgun (WGS) entry which is preliminary data.</text>
</comment>
<dbReference type="Proteomes" id="UP001190700">
    <property type="component" value="Unassembled WGS sequence"/>
</dbReference>
<feature type="compositionally biased region" description="Polar residues" evidence="1">
    <location>
        <begin position="104"/>
        <end position="113"/>
    </location>
</feature>
<dbReference type="EMBL" id="LGRX02007188">
    <property type="protein sequence ID" value="KAK3275501.1"/>
    <property type="molecule type" value="Genomic_DNA"/>
</dbReference>
<gene>
    <name evidence="2" type="ORF">CYMTET_16373</name>
</gene>
<keyword evidence="3" id="KW-1185">Reference proteome</keyword>